<organism evidence="1 2">
    <name type="scientific">Brevundimonas naejangsanensis</name>
    <dbReference type="NCBI Taxonomy" id="588932"/>
    <lineage>
        <taxon>Bacteria</taxon>
        <taxon>Pseudomonadati</taxon>
        <taxon>Pseudomonadota</taxon>
        <taxon>Alphaproteobacteria</taxon>
        <taxon>Caulobacterales</taxon>
        <taxon>Caulobacteraceae</taxon>
        <taxon>Brevundimonas</taxon>
    </lineage>
</organism>
<gene>
    <name evidence="1" type="ORF">D8I30_02550</name>
</gene>
<keyword evidence="2" id="KW-1185">Reference proteome</keyword>
<dbReference type="PROSITE" id="PS51257">
    <property type="entry name" value="PROKAR_LIPOPROTEIN"/>
    <property type="match status" value="1"/>
</dbReference>
<dbReference type="RefSeq" id="WP_121481345.1">
    <property type="nucleotide sequence ID" value="NZ_CP032707.1"/>
</dbReference>
<reference evidence="1 2" key="1">
    <citation type="submission" date="2018-10" db="EMBL/GenBank/DDBJ databases">
        <title>Complete genome sequence of Brevundimonas naejangsanensis BRV3.</title>
        <authorList>
            <person name="Berrios L."/>
            <person name="Ely B."/>
        </authorList>
    </citation>
    <scope>NUCLEOTIDE SEQUENCE [LARGE SCALE GENOMIC DNA]</scope>
    <source>
        <strain evidence="1 2">BRV3</strain>
    </source>
</reference>
<dbReference type="AlphaFoldDB" id="A0A494RCY7"/>
<dbReference type="Proteomes" id="UP000276984">
    <property type="component" value="Chromosome"/>
</dbReference>
<sequence length="96" mass="10833">MTTKTGYDALLDVVCVTWGFCGCVKDDKPLHVDDFIPSFGPVTADQFVEWVFLADDQNPNSEPEKWQRHKDALRAAFIEHMGGEVVDAECLRWSDA</sequence>
<dbReference type="OrthoDB" id="7573556at2"/>
<protein>
    <submittedName>
        <fullName evidence="1">Uncharacterized protein</fullName>
    </submittedName>
</protein>
<accession>A0A494RCY7</accession>
<proteinExistence type="predicted"/>
<dbReference type="EMBL" id="CP032707">
    <property type="protein sequence ID" value="AYG94188.1"/>
    <property type="molecule type" value="Genomic_DNA"/>
</dbReference>
<evidence type="ECO:0000313" key="2">
    <source>
        <dbReference type="Proteomes" id="UP000276984"/>
    </source>
</evidence>
<name>A0A494RCY7_9CAUL</name>
<evidence type="ECO:0000313" key="1">
    <source>
        <dbReference type="EMBL" id="AYG94188.1"/>
    </source>
</evidence>